<sequence>MLSPTRSGRPRSAAATKAVLTTALELAHIGGIQHVTIERIAQHANVAKSTIYRRWPNASAVVMDAFLQDIESSIIYQPTTSTPETVKQTIQSLINALSGKRGKLLRYLIGVAQRNEELQKAFIQQWIEPRRQLGIKVLNQAINRGELHSSSDPELILDMLYGALYYRMIISFTHPDSSFVNQLVDRVFHGLYQKHADK</sequence>
<gene>
    <name evidence="6" type="ORF">Xentx_00694</name>
</gene>
<dbReference type="PROSITE" id="PS50977">
    <property type="entry name" value="HTH_TETR_2"/>
    <property type="match status" value="1"/>
</dbReference>
<feature type="DNA-binding region" description="H-T-H motif" evidence="4">
    <location>
        <begin position="36"/>
        <end position="55"/>
    </location>
</feature>
<keyword evidence="7" id="KW-1185">Reference proteome</keyword>
<protein>
    <submittedName>
        <fullName evidence="6">Putative HTH-type transcriptional regulator</fullName>
    </submittedName>
</protein>
<dbReference type="SUPFAM" id="SSF46689">
    <property type="entry name" value="Homeodomain-like"/>
    <property type="match status" value="1"/>
</dbReference>
<dbReference type="EMBL" id="MKGR01000003">
    <property type="protein sequence ID" value="OKP08484.1"/>
    <property type="molecule type" value="Genomic_DNA"/>
</dbReference>
<dbReference type="Pfam" id="PF16859">
    <property type="entry name" value="TetR_C_11"/>
    <property type="match status" value="1"/>
</dbReference>
<dbReference type="Pfam" id="PF00440">
    <property type="entry name" value="TetR_N"/>
    <property type="match status" value="1"/>
</dbReference>
<keyword evidence="2 4" id="KW-0238">DNA-binding</keyword>
<dbReference type="InterPro" id="IPR050109">
    <property type="entry name" value="HTH-type_TetR-like_transc_reg"/>
</dbReference>
<comment type="caution">
    <text evidence="6">The sequence shown here is derived from an EMBL/GenBank/DDBJ whole genome shotgun (WGS) entry which is preliminary data.</text>
</comment>
<keyword evidence="3" id="KW-0804">Transcription</keyword>
<dbReference type="GO" id="GO:0000976">
    <property type="term" value="F:transcription cis-regulatory region binding"/>
    <property type="evidence" value="ECO:0007669"/>
    <property type="project" value="TreeGrafter"/>
</dbReference>
<reference evidence="6 7" key="1">
    <citation type="submission" date="2016-09" db="EMBL/GenBank/DDBJ databases">
        <title>Xenorhabdus thuongxuanensis sp. nov. and Xenorhabdus eapokensis sp. nov., isolated from Steinernema species.</title>
        <authorList>
            <person name="Kaempfer P."/>
            <person name="Tobias N.J."/>
            <person name="Phan Ke L."/>
            <person name="Bode H.B."/>
            <person name="Glaeser S.P."/>
        </authorList>
    </citation>
    <scope>NUCLEOTIDE SEQUENCE [LARGE SCALE GENOMIC DNA]</scope>
    <source>
        <strain evidence="6 7">30TX1</strain>
    </source>
</reference>
<evidence type="ECO:0000313" key="7">
    <source>
        <dbReference type="Proteomes" id="UP000186277"/>
    </source>
</evidence>
<feature type="domain" description="HTH tetR-type" evidence="5">
    <location>
        <begin position="13"/>
        <end position="73"/>
    </location>
</feature>
<keyword evidence="1" id="KW-0805">Transcription regulation</keyword>
<dbReference type="PANTHER" id="PTHR30055">
    <property type="entry name" value="HTH-TYPE TRANSCRIPTIONAL REGULATOR RUTR"/>
    <property type="match status" value="1"/>
</dbReference>
<dbReference type="Gene3D" id="1.10.10.60">
    <property type="entry name" value="Homeodomain-like"/>
    <property type="match status" value="1"/>
</dbReference>
<dbReference type="InterPro" id="IPR011075">
    <property type="entry name" value="TetR_C"/>
</dbReference>
<dbReference type="AlphaFoldDB" id="A0A1Q5U7Q9"/>
<dbReference type="OrthoDB" id="9796019at2"/>
<evidence type="ECO:0000256" key="2">
    <source>
        <dbReference type="ARBA" id="ARBA00023125"/>
    </source>
</evidence>
<organism evidence="6 7">
    <name type="scientific">Xenorhabdus thuongxuanensis</name>
    <dbReference type="NCBI Taxonomy" id="1873484"/>
    <lineage>
        <taxon>Bacteria</taxon>
        <taxon>Pseudomonadati</taxon>
        <taxon>Pseudomonadota</taxon>
        <taxon>Gammaproteobacteria</taxon>
        <taxon>Enterobacterales</taxon>
        <taxon>Morganellaceae</taxon>
        <taxon>Xenorhabdus</taxon>
    </lineage>
</organism>
<name>A0A1Q5U7Q9_9GAMM</name>
<proteinExistence type="predicted"/>
<dbReference type="PANTHER" id="PTHR30055:SF148">
    <property type="entry name" value="TETR-FAMILY TRANSCRIPTIONAL REGULATOR"/>
    <property type="match status" value="1"/>
</dbReference>
<evidence type="ECO:0000259" key="5">
    <source>
        <dbReference type="PROSITE" id="PS50977"/>
    </source>
</evidence>
<dbReference type="Gene3D" id="1.10.357.10">
    <property type="entry name" value="Tetracycline Repressor, domain 2"/>
    <property type="match status" value="1"/>
</dbReference>
<dbReference type="InterPro" id="IPR036271">
    <property type="entry name" value="Tet_transcr_reg_TetR-rel_C_sf"/>
</dbReference>
<dbReference type="InterPro" id="IPR009057">
    <property type="entry name" value="Homeodomain-like_sf"/>
</dbReference>
<dbReference type="SUPFAM" id="SSF48498">
    <property type="entry name" value="Tetracyclin repressor-like, C-terminal domain"/>
    <property type="match status" value="1"/>
</dbReference>
<accession>A0A1Q5U7Q9</accession>
<dbReference type="Proteomes" id="UP000186277">
    <property type="component" value="Unassembled WGS sequence"/>
</dbReference>
<dbReference type="GO" id="GO:0003700">
    <property type="term" value="F:DNA-binding transcription factor activity"/>
    <property type="evidence" value="ECO:0007669"/>
    <property type="project" value="TreeGrafter"/>
</dbReference>
<dbReference type="InterPro" id="IPR001647">
    <property type="entry name" value="HTH_TetR"/>
</dbReference>
<evidence type="ECO:0000313" key="6">
    <source>
        <dbReference type="EMBL" id="OKP08484.1"/>
    </source>
</evidence>
<evidence type="ECO:0000256" key="1">
    <source>
        <dbReference type="ARBA" id="ARBA00023015"/>
    </source>
</evidence>
<dbReference type="RefSeq" id="WP_083600862.1">
    <property type="nucleotide sequence ID" value="NZ_CAWMWP010000054.1"/>
</dbReference>
<evidence type="ECO:0000256" key="3">
    <source>
        <dbReference type="ARBA" id="ARBA00023163"/>
    </source>
</evidence>
<evidence type="ECO:0000256" key="4">
    <source>
        <dbReference type="PROSITE-ProRule" id="PRU00335"/>
    </source>
</evidence>